<accession>A0A4Z0Z2K0</accession>
<dbReference type="EMBL" id="SKBN01000028">
    <property type="protein sequence ID" value="TGJ86418.1"/>
    <property type="molecule type" value="Genomic_DNA"/>
</dbReference>
<feature type="region of interest" description="Disordered" evidence="1">
    <location>
        <begin position="209"/>
        <end position="228"/>
    </location>
</feature>
<name>A0A4Z0Z2K0_9PEZI</name>
<proteinExistence type="predicted"/>
<dbReference type="AlphaFoldDB" id="A0A4Z0Z2K0"/>
<comment type="caution">
    <text evidence="2">The sequence shown here is derived from an EMBL/GenBank/DDBJ whole genome shotgun (WGS) entry which is preliminary data.</text>
</comment>
<dbReference type="OrthoDB" id="4659845at2759"/>
<gene>
    <name evidence="2" type="ORF">E0Z10_g2396</name>
</gene>
<organism evidence="2 3">
    <name type="scientific">Xylaria hypoxylon</name>
    <dbReference type="NCBI Taxonomy" id="37992"/>
    <lineage>
        <taxon>Eukaryota</taxon>
        <taxon>Fungi</taxon>
        <taxon>Dikarya</taxon>
        <taxon>Ascomycota</taxon>
        <taxon>Pezizomycotina</taxon>
        <taxon>Sordariomycetes</taxon>
        <taxon>Xylariomycetidae</taxon>
        <taxon>Xylariales</taxon>
        <taxon>Xylariaceae</taxon>
        <taxon>Xylaria</taxon>
    </lineage>
</organism>
<reference evidence="2 3" key="1">
    <citation type="submission" date="2019-03" db="EMBL/GenBank/DDBJ databases">
        <title>Draft genome sequence of Xylaria hypoxylon DSM 108379, a ubiquitous saprotrophic-parasitic fungi on hardwood.</title>
        <authorList>
            <person name="Buettner E."/>
            <person name="Leonhardt S."/>
            <person name="Gebauer A.M."/>
            <person name="Liers C."/>
            <person name="Hofrichter M."/>
            <person name="Kellner H."/>
        </authorList>
    </citation>
    <scope>NUCLEOTIDE SEQUENCE [LARGE SCALE GENOMIC DNA]</scope>
    <source>
        <strain evidence="2 3">DSM 108379</strain>
    </source>
</reference>
<evidence type="ECO:0000313" key="2">
    <source>
        <dbReference type="EMBL" id="TGJ86418.1"/>
    </source>
</evidence>
<evidence type="ECO:0000313" key="3">
    <source>
        <dbReference type="Proteomes" id="UP000297716"/>
    </source>
</evidence>
<dbReference type="Proteomes" id="UP000297716">
    <property type="component" value="Unassembled WGS sequence"/>
</dbReference>
<keyword evidence="3" id="KW-1185">Reference proteome</keyword>
<evidence type="ECO:0000256" key="1">
    <source>
        <dbReference type="SAM" id="MobiDB-lite"/>
    </source>
</evidence>
<sequence length="228" mass="25349">MDIGASSSSLFKSDWPDGKVLGPVYLNTFQQRLKLLKSKLGHFIQTVDPAVGYDLDWLLVRICEPALLTIQFIAYQVPPTVPVDLDLFTSTNALASQLQAAISDGEAPDFPSGIGDLPNPDWNAVFKGYCRVLEASVDAYLIGDTPAYKVKLADAAAPDLVFRILRDLISGLNKFPFLRPYHNRLLRKLDGSRSGTIYTEFWMTQIPPKSDTPKRKIDTPDSHRPAKK</sequence>
<protein>
    <submittedName>
        <fullName evidence="2">Uncharacterized protein</fullName>
    </submittedName>
</protein>
<feature type="compositionally biased region" description="Basic and acidic residues" evidence="1">
    <location>
        <begin position="211"/>
        <end position="228"/>
    </location>
</feature>